<dbReference type="InterPro" id="IPR036961">
    <property type="entry name" value="Kinesin_motor_dom_sf"/>
</dbReference>
<dbReference type="GO" id="GO:0005524">
    <property type="term" value="F:ATP binding"/>
    <property type="evidence" value="ECO:0007669"/>
    <property type="project" value="InterPro"/>
</dbReference>
<evidence type="ECO:0000256" key="2">
    <source>
        <dbReference type="PROSITE-ProRule" id="PRU00283"/>
    </source>
</evidence>
<evidence type="ECO:0000256" key="1">
    <source>
        <dbReference type="ARBA" id="ARBA00023175"/>
    </source>
</evidence>
<dbReference type="AlphaFoldDB" id="A0A392RB04"/>
<comment type="caution">
    <text evidence="2">Lacks conserved residue(s) required for the propagation of feature annotation.</text>
</comment>
<dbReference type="GO" id="GO:0008017">
    <property type="term" value="F:microtubule binding"/>
    <property type="evidence" value="ECO:0007669"/>
    <property type="project" value="InterPro"/>
</dbReference>
<dbReference type="PANTHER" id="PTHR47971">
    <property type="entry name" value="KINESIN-RELATED PROTEIN 6"/>
    <property type="match status" value="1"/>
</dbReference>
<name>A0A392RB04_9FABA</name>
<dbReference type="GO" id="GO:0003777">
    <property type="term" value="F:microtubule motor activity"/>
    <property type="evidence" value="ECO:0007669"/>
    <property type="project" value="InterPro"/>
</dbReference>
<feature type="non-terminal residue" evidence="4">
    <location>
        <position position="1"/>
    </location>
</feature>
<accession>A0A392RB04</accession>
<dbReference type="InterPro" id="IPR001752">
    <property type="entry name" value="Kinesin_motor_dom"/>
</dbReference>
<dbReference type="GO" id="GO:0007019">
    <property type="term" value="P:microtubule depolymerization"/>
    <property type="evidence" value="ECO:0007669"/>
    <property type="project" value="TreeGrafter"/>
</dbReference>
<dbReference type="GO" id="GO:0005874">
    <property type="term" value="C:microtubule"/>
    <property type="evidence" value="ECO:0007669"/>
    <property type="project" value="TreeGrafter"/>
</dbReference>
<dbReference type="Gene3D" id="3.40.850.10">
    <property type="entry name" value="Kinesin motor domain"/>
    <property type="match status" value="1"/>
</dbReference>
<keyword evidence="5" id="KW-1185">Reference proteome</keyword>
<organism evidence="4 5">
    <name type="scientific">Trifolium medium</name>
    <dbReference type="NCBI Taxonomy" id="97028"/>
    <lineage>
        <taxon>Eukaryota</taxon>
        <taxon>Viridiplantae</taxon>
        <taxon>Streptophyta</taxon>
        <taxon>Embryophyta</taxon>
        <taxon>Tracheophyta</taxon>
        <taxon>Spermatophyta</taxon>
        <taxon>Magnoliopsida</taxon>
        <taxon>eudicotyledons</taxon>
        <taxon>Gunneridae</taxon>
        <taxon>Pentapetalae</taxon>
        <taxon>rosids</taxon>
        <taxon>fabids</taxon>
        <taxon>Fabales</taxon>
        <taxon>Fabaceae</taxon>
        <taxon>Papilionoideae</taxon>
        <taxon>50 kb inversion clade</taxon>
        <taxon>NPAAA clade</taxon>
        <taxon>Hologalegina</taxon>
        <taxon>IRL clade</taxon>
        <taxon>Trifolieae</taxon>
        <taxon>Trifolium</taxon>
    </lineage>
</organism>
<proteinExistence type="inferred from homology"/>
<dbReference type="PROSITE" id="PS50067">
    <property type="entry name" value="KINESIN_MOTOR_2"/>
    <property type="match status" value="1"/>
</dbReference>
<comment type="similarity">
    <text evidence="2">Belongs to the TRAFAC class myosin-kinesin ATPase superfamily. Kinesin family.</text>
</comment>
<evidence type="ECO:0000313" key="5">
    <source>
        <dbReference type="Proteomes" id="UP000265520"/>
    </source>
</evidence>
<reference evidence="4 5" key="1">
    <citation type="journal article" date="2018" name="Front. Plant Sci.">
        <title>Red Clover (Trifolium pratense) and Zigzag Clover (T. medium) - A Picture of Genomic Similarities and Differences.</title>
        <authorList>
            <person name="Dluhosova J."/>
            <person name="Istvanek J."/>
            <person name="Nedelnik J."/>
            <person name="Repkova J."/>
        </authorList>
    </citation>
    <scope>NUCLEOTIDE SEQUENCE [LARGE SCALE GENOMIC DNA]</scope>
    <source>
        <strain evidence="5">cv. 10/8</strain>
        <tissue evidence="4">Leaf</tissue>
    </source>
</reference>
<dbReference type="EMBL" id="LXQA010207818">
    <property type="protein sequence ID" value="MCI33828.1"/>
    <property type="molecule type" value="Genomic_DNA"/>
</dbReference>
<dbReference type="GO" id="GO:0007018">
    <property type="term" value="P:microtubule-based movement"/>
    <property type="evidence" value="ECO:0007669"/>
    <property type="project" value="InterPro"/>
</dbReference>
<protein>
    <submittedName>
        <fullName evidence="4">Kinesin-related protein 6-like</fullName>
    </submittedName>
</protein>
<evidence type="ECO:0000259" key="3">
    <source>
        <dbReference type="PROSITE" id="PS50067"/>
    </source>
</evidence>
<dbReference type="Proteomes" id="UP000265520">
    <property type="component" value="Unassembled WGS sequence"/>
</dbReference>
<comment type="caution">
    <text evidence="4">The sequence shown here is derived from an EMBL/GenBank/DDBJ whole genome shotgun (WGS) entry which is preliminary data.</text>
</comment>
<dbReference type="InterPro" id="IPR027640">
    <property type="entry name" value="Kinesin-like_fam"/>
</dbReference>
<evidence type="ECO:0000313" key="4">
    <source>
        <dbReference type="EMBL" id="MCI33828.1"/>
    </source>
</evidence>
<sequence length="83" mass="9363">YFDDSEPIFPGNKLAPRSRGLAESNVLKSFAADKERANNVAKIKVAVRKRPLNKKEIAKKEEDIITIDSNSLTVHERKLKVSK</sequence>
<dbReference type="PANTHER" id="PTHR47971:SF15">
    <property type="entry name" value="KINESIN-LIKE PROTEIN KIN-13B"/>
    <property type="match status" value="1"/>
</dbReference>
<keyword evidence="1" id="KW-0505">Motor protein</keyword>
<feature type="domain" description="Kinesin motor" evidence="3">
    <location>
        <begin position="42"/>
        <end position="83"/>
    </location>
</feature>